<evidence type="ECO:0000256" key="1">
    <source>
        <dbReference type="ARBA" id="ARBA00022630"/>
    </source>
</evidence>
<keyword evidence="1" id="KW-0285">Flavoprotein</keyword>
<gene>
    <name evidence="4" type="ORF">CSC2_13870</name>
</gene>
<protein>
    <recommendedName>
        <fullName evidence="3">NADPH-dependent FMN reductase-like domain-containing protein</fullName>
    </recommendedName>
</protein>
<name>A0ABQ1E859_9CLOT</name>
<feature type="domain" description="NADPH-dependent FMN reductase-like" evidence="3">
    <location>
        <begin position="20"/>
        <end position="138"/>
    </location>
</feature>
<evidence type="ECO:0000256" key="2">
    <source>
        <dbReference type="ARBA" id="ARBA00022643"/>
    </source>
</evidence>
<dbReference type="RefSeq" id="WP_206868925.1">
    <property type="nucleotide sequence ID" value="NZ_BMBA01000001.1"/>
</dbReference>
<keyword evidence="2" id="KW-0288">FMN</keyword>
<evidence type="ECO:0000313" key="5">
    <source>
        <dbReference type="Proteomes" id="UP000663802"/>
    </source>
</evidence>
<organism evidence="4 5">
    <name type="scientific">Clostridium zeae</name>
    <dbReference type="NCBI Taxonomy" id="2759022"/>
    <lineage>
        <taxon>Bacteria</taxon>
        <taxon>Bacillati</taxon>
        <taxon>Bacillota</taxon>
        <taxon>Clostridia</taxon>
        <taxon>Eubacteriales</taxon>
        <taxon>Clostridiaceae</taxon>
        <taxon>Clostridium</taxon>
    </lineage>
</organism>
<dbReference type="Gene3D" id="3.40.50.360">
    <property type="match status" value="1"/>
</dbReference>
<sequence length="249" mass="28337">MDKIRILMINGTQASKEKIGFKRGKSNTGFVFNHIENRLRGVFPNCDIETLLLNDYNIVPCNSCAICCVPGGKCPLQDMPDDSVEFIVNKMLDADVIVFGVPVYCMGIPGKTKSFFDRLAEYFHIPKFIAKPCISVTTYNLSDELAKLFMSKAFKMLGSQYIGNLSASVLGDAFGNLLIDNMDDFEVDLSTILSTLKKVVDKEITIEPSESDKAMFEKVKQRWINNKRYTKVIYKYWKERGLLDAEYYY</sequence>
<dbReference type="InterPro" id="IPR029039">
    <property type="entry name" value="Flavoprotein-like_sf"/>
</dbReference>
<reference evidence="4 5" key="1">
    <citation type="journal article" date="2021" name="Int. J. Syst. Evol. Microbiol.">
        <title>Clostridium zeae sp. nov., isolated from corn silage.</title>
        <authorList>
            <person name="Kobayashi H."/>
            <person name="Tanizawa Y."/>
            <person name="Yagura M."/>
            <person name="Sakamoto M."/>
            <person name="Ohkuma M."/>
            <person name="Tohno M."/>
        </authorList>
    </citation>
    <scope>NUCLEOTIDE SEQUENCE [LARGE SCALE GENOMIC DNA]</scope>
    <source>
        <strain evidence="4 5">CSC2</strain>
    </source>
</reference>
<accession>A0ABQ1E859</accession>
<proteinExistence type="predicted"/>
<dbReference type="PANTHER" id="PTHR43278:SF2">
    <property type="entry name" value="IRON-SULFUR FLAVOPROTEIN"/>
    <property type="match status" value="1"/>
</dbReference>
<comment type="caution">
    <text evidence="4">The sequence shown here is derived from an EMBL/GenBank/DDBJ whole genome shotgun (WGS) entry which is preliminary data.</text>
</comment>
<evidence type="ECO:0000259" key="3">
    <source>
        <dbReference type="Pfam" id="PF03358"/>
    </source>
</evidence>
<dbReference type="InterPro" id="IPR005025">
    <property type="entry name" value="FMN_Rdtase-like_dom"/>
</dbReference>
<dbReference type="InterPro" id="IPR051796">
    <property type="entry name" value="ISF_SsuE-like"/>
</dbReference>
<keyword evidence="5" id="KW-1185">Reference proteome</keyword>
<dbReference type="EMBL" id="BMBA01000001">
    <property type="protein sequence ID" value="GFZ30861.1"/>
    <property type="molecule type" value="Genomic_DNA"/>
</dbReference>
<evidence type="ECO:0000313" key="4">
    <source>
        <dbReference type="EMBL" id="GFZ30861.1"/>
    </source>
</evidence>
<dbReference type="Pfam" id="PF03358">
    <property type="entry name" value="FMN_red"/>
    <property type="match status" value="1"/>
</dbReference>
<dbReference type="SUPFAM" id="SSF52218">
    <property type="entry name" value="Flavoproteins"/>
    <property type="match status" value="1"/>
</dbReference>
<dbReference type="PANTHER" id="PTHR43278">
    <property type="entry name" value="NAD(P)H-DEPENDENT FMN-CONTAINING OXIDOREDUCTASE YWQN-RELATED"/>
    <property type="match status" value="1"/>
</dbReference>
<dbReference type="Proteomes" id="UP000663802">
    <property type="component" value="Unassembled WGS sequence"/>
</dbReference>